<reference evidence="8" key="1">
    <citation type="submission" date="2019-06" db="EMBL/GenBank/DDBJ databases">
        <authorList>
            <person name="Le Quere A."/>
            <person name="Colella S."/>
        </authorList>
    </citation>
    <scope>NUCLEOTIDE SEQUENCE</scope>
    <source>
        <strain evidence="8">EmedicaeMD41</strain>
    </source>
</reference>
<keyword evidence="3 5" id="KW-0238">DNA-binding</keyword>
<accession>A0A508WTB2</accession>
<dbReference type="PROSITE" id="PS51900">
    <property type="entry name" value="CB"/>
    <property type="match status" value="1"/>
</dbReference>
<dbReference type="Proteomes" id="UP000507954">
    <property type="component" value="Unassembled WGS sequence"/>
</dbReference>
<gene>
    <name evidence="8" type="ORF">EMEDMD4_160036</name>
</gene>
<dbReference type="AlphaFoldDB" id="A0A508WTB2"/>
<protein>
    <recommendedName>
        <fullName evidence="9">Tyrosine-type recombinase/integrase</fullName>
    </recommendedName>
</protein>
<dbReference type="InterPro" id="IPR038488">
    <property type="entry name" value="Integrase_DNA-bd_sf"/>
</dbReference>
<evidence type="ECO:0000313" key="8">
    <source>
        <dbReference type="EMBL" id="VTZ60455.1"/>
    </source>
</evidence>
<dbReference type="InterPro" id="IPR013762">
    <property type="entry name" value="Integrase-like_cat_sf"/>
</dbReference>
<dbReference type="InterPro" id="IPR044068">
    <property type="entry name" value="CB"/>
</dbReference>
<dbReference type="GO" id="GO:0003677">
    <property type="term" value="F:DNA binding"/>
    <property type="evidence" value="ECO:0007669"/>
    <property type="project" value="UniProtKB-UniRule"/>
</dbReference>
<feature type="domain" description="Core-binding (CB)" evidence="7">
    <location>
        <begin position="108"/>
        <end position="187"/>
    </location>
</feature>
<dbReference type="InterPro" id="IPR010998">
    <property type="entry name" value="Integrase_recombinase_N"/>
</dbReference>
<dbReference type="Gene3D" id="1.10.443.10">
    <property type="entry name" value="Intergrase catalytic core"/>
    <property type="match status" value="1"/>
</dbReference>
<organism evidence="8">
    <name type="scientific">Sinorhizobium medicae</name>
    <dbReference type="NCBI Taxonomy" id="110321"/>
    <lineage>
        <taxon>Bacteria</taxon>
        <taxon>Pseudomonadati</taxon>
        <taxon>Pseudomonadota</taxon>
        <taxon>Alphaproteobacteria</taxon>
        <taxon>Hyphomicrobiales</taxon>
        <taxon>Rhizobiaceae</taxon>
        <taxon>Sinorhizobium/Ensifer group</taxon>
        <taxon>Sinorhizobium</taxon>
    </lineage>
</organism>
<evidence type="ECO:0000256" key="3">
    <source>
        <dbReference type="ARBA" id="ARBA00023125"/>
    </source>
</evidence>
<evidence type="ECO:0000256" key="2">
    <source>
        <dbReference type="ARBA" id="ARBA00022908"/>
    </source>
</evidence>
<evidence type="ECO:0000256" key="5">
    <source>
        <dbReference type="PROSITE-ProRule" id="PRU01248"/>
    </source>
</evidence>
<feature type="domain" description="Tyr recombinase" evidence="6">
    <location>
        <begin position="207"/>
        <end position="377"/>
    </location>
</feature>
<dbReference type="EMBL" id="CABFNB010000068">
    <property type="protein sequence ID" value="VTZ60455.1"/>
    <property type="molecule type" value="Genomic_DNA"/>
</dbReference>
<dbReference type="GO" id="GO:0006310">
    <property type="term" value="P:DNA recombination"/>
    <property type="evidence" value="ECO:0007669"/>
    <property type="project" value="UniProtKB-KW"/>
</dbReference>
<dbReference type="PANTHER" id="PTHR30629">
    <property type="entry name" value="PROPHAGE INTEGRASE"/>
    <property type="match status" value="1"/>
</dbReference>
<dbReference type="SUPFAM" id="SSF56349">
    <property type="entry name" value="DNA breaking-rejoining enzymes"/>
    <property type="match status" value="1"/>
</dbReference>
<keyword evidence="4" id="KW-0233">DNA recombination</keyword>
<proteinExistence type="inferred from homology"/>
<keyword evidence="2" id="KW-0229">DNA integration</keyword>
<dbReference type="PROSITE" id="PS51898">
    <property type="entry name" value="TYR_RECOMBINASE"/>
    <property type="match status" value="1"/>
</dbReference>
<dbReference type="InterPro" id="IPR011010">
    <property type="entry name" value="DNA_brk_join_enz"/>
</dbReference>
<dbReference type="GO" id="GO:0015074">
    <property type="term" value="P:DNA integration"/>
    <property type="evidence" value="ECO:0007669"/>
    <property type="project" value="UniProtKB-KW"/>
</dbReference>
<dbReference type="RefSeq" id="WP_127614164.1">
    <property type="nucleotide sequence ID" value="NZ_CABFNB010000068.1"/>
</dbReference>
<dbReference type="InterPro" id="IPR002104">
    <property type="entry name" value="Integrase_catalytic"/>
</dbReference>
<evidence type="ECO:0000259" key="7">
    <source>
        <dbReference type="PROSITE" id="PS51900"/>
    </source>
</evidence>
<dbReference type="InterPro" id="IPR025166">
    <property type="entry name" value="Integrase_DNA_bind_dom"/>
</dbReference>
<evidence type="ECO:0000256" key="4">
    <source>
        <dbReference type="ARBA" id="ARBA00023172"/>
    </source>
</evidence>
<dbReference type="Gene3D" id="3.30.160.390">
    <property type="entry name" value="Integrase, DNA-binding domain"/>
    <property type="match status" value="1"/>
</dbReference>
<evidence type="ECO:0000259" key="6">
    <source>
        <dbReference type="PROSITE" id="PS51898"/>
    </source>
</evidence>
<dbReference type="Pfam" id="PF00589">
    <property type="entry name" value="Phage_integrase"/>
    <property type="match status" value="1"/>
</dbReference>
<evidence type="ECO:0008006" key="9">
    <source>
        <dbReference type="Google" id="ProtNLM"/>
    </source>
</evidence>
<evidence type="ECO:0000256" key="1">
    <source>
        <dbReference type="ARBA" id="ARBA00008857"/>
    </source>
</evidence>
<dbReference type="InterPro" id="IPR050808">
    <property type="entry name" value="Phage_Integrase"/>
</dbReference>
<sequence length="399" mass="44991">MPTLTEDYVKNRVPRLMASITGDKFFRDDKVTGFQLRGRRLADSSTLTRTFFFEYLPPGESKKRKKIAIGSYPTFSADDARERAAEMARAVKDGSDPAAIRANQKAKPTLETAWNVFKEEHLTVKEASTRKDYEGRYRRIILPTFKGRQIESITRAEVNAMRVKFRRKPTDLNRALAVLSKLCSFAMVKGWRTDNPVAKVERFDENVNETWLDENELPKFVEQLVKVEGPIGDLMRFIAVSGWRVSAARLLRFDQVDLSRLEVQIADKATKVHATALSTDAAALIERQPHRIGYVFSNRKGGYPIAYDRVLDALADVCKAAGIDRITPHTLRRTIATHSALAGANVAELMQSYGWKSPAMAMRYVKKSESLARKGVERGASIVNVFQKPPADVVKLPQR</sequence>
<name>A0A508WTB2_9HYPH</name>
<comment type="similarity">
    <text evidence="1">Belongs to the 'phage' integrase family.</text>
</comment>
<dbReference type="PANTHER" id="PTHR30629:SF2">
    <property type="entry name" value="PROPHAGE INTEGRASE INTS-RELATED"/>
    <property type="match status" value="1"/>
</dbReference>
<dbReference type="Gene3D" id="1.10.150.130">
    <property type="match status" value="1"/>
</dbReference>
<dbReference type="Pfam" id="PF13356">
    <property type="entry name" value="Arm-DNA-bind_3"/>
    <property type="match status" value="1"/>
</dbReference>